<dbReference type="Pfam" id="PF02894">
    <property type="entry name" value="GFO_IDH_MocA_C"/>
    <property type="match status" value="1"/>
</dbReference>
<protein>
    <recommendedName>
        <fullName evidence="1">Gfo/Idh/MocA-like oxidoreductase C-terminal domain-containing protein</fullName>
    </recommendedName>
</protein>
<name>X0YF96_9ZZZZ</name>
<feature type="non-terminal residue" evidence="2">
    <location>
        <position position="1"/>
    </location>
</feature>
<evidence type="ECO:0000259" key="1">
    <source>
        <dbReference type="Pfam" id="PF02894"/>
    </source>
</evidence>
<dbReference type="AlphaFoldDB" id="X0YF96"/>
<sequence>RRRGIPGLGGWFTSREEAGGGPMLDVGVHFLDLSMWLTGFPEPLTASATSHRVFGHRKDYTYLGMWGTTPKPGGPFTVEDLLCGFVRFKGGISLRLEAAWACNSAPSAVVDILGDKGGLHLLPELEFYGQKGGNLIDVKPHLKKISGYVAELEHFLDCIRRRRKPMATGEQGVKVQRIIDALYKSAKLGKEVKV</sequence>
<dbReference type="InterPro" id="IPR004104">
    <property type="entry name" value="Gfo/Idh/MocA-like_OxRdtase_C"/>
</dbReference>
<dbReference type="Gene3D" id="3.30.360.10">
    <property type="entry name" value="Dihydrodipicolinate Reductase, domain 2"/>
    <property type="match status" value="1"/>
</dbReference>
<dbReference type="PANTHER" id="PTHR43249">
    <property type="entry name" value="UDP-N-ACETYL-2-AMINO-2-DEOXY-D-GLUCURONATE OXIDASE"/>
    <property type="match status" value="1"/>
</dbReference>
<organism evidence="2">
    <name type="scientific">marine sediment metagenome</name>
    <dbReference type="NCBI Taxonomy" id="412755"/>
    <lineage>
        <taxon>unclassified sequences</taxon>
        <taxon>metagenomes</taxon>
        <taxon>ecological metagenomes</taxon>
    </lineage>
</organism>
<evidence type="ECO:0000313" key="2">
    <source>
        <dbReference type="EMBL" id="GAG35486.1"/>
    </source>
</evidence>
<reference evidence="2" key="1">
    <citation type="journal article" date="2014" name="Front. Microbiol.">
        <title>High frequency of phylogenetically diverse reductive dehalogenase-homologous genes in deep subseafloor sedimentary metagenomes.</title>
        <authorList>
            <person name="Kawai M."/>
            <person name="Futagami T."/>
            <person name="Toyoda A."/>
            <person name="Takaki Y."/>
            <person name="Nishi S."/>
            <person name="Hori S."/>
            <person name="Arai W."/>
            <person name="Tsubouchi T."/>
            <person name="Morono Y."/>
            <person name="Uchiyama I."/>
            <person name="Ito T."/>
            <person name="Fujiyama A."/>
            <person name="Inagaki F."/>
            <person name="Takami H."/>
        </authorList>
    </citation>
    <scope>NUCLEOTIDE SEQUENCE</scope>
    <source>
        <strain evidence="2">Expedition CK06-06</strain>
    </source>
</reference>
<dbReference type="InterPro" id="IPR052515">
    <property type="entry name" value="Gfo/Idh/MocA_Oxidoreductase"/>
</dbReference>
<comment type="caution">
    <text evidence="2">The sequence shown here is derived from an EMBL/GenBank/DDBJ whole genome shotgun (WGS) entry which is preliminary data.</text>
</comment>
<dbReference type="EMBL" id="BARS01047017">
    <property type="protein sequence ID" value="GAG35486.1"/>
    <property type="molecule type" value="Genomic_DNA"/>
</dbReference>
<accession>X0YF96</accession>
<dbReference type="PANTHER" id="PTHR43249:SF1">
    <property type="entry name" value="D-GLUCOSIDE 3-DEHYDROGENASE"/>
    <property type="match status" value="1"/>
</dbReference>
<proteinExistence type="predicted"/>
<feature type="domain" description="Gfo/Idh/MocA-like oxidoreductase C-terminal" evidence="1">
    <location>
        <begin position="11"/>
        <end position="194"/>
    </location>
</feature>
<dbReference type="SUPFAM" id="SSF55347">
    <property type="entry name" value="Glyceraldehyde-3-phosphate dehydrogenase-like, C-terminal domain"/>
    <property type="match status" value="1"/>
</dbReference>
<gene>
    <name evidence="2" type="ORF">S01H1_70687</name>
</gene>